<evidence type="ECO:0000313" key="8">
    <source>
        <dbReference type="EMBL" id="AIX97028.1"/>
    </source>
</evidence>
<dbReference type="InterPro" id="IPR036728">
    <property type="entry name" value="PBP_GOBP_sf"/>
</dbReference>
<dbReference type="GO" id="GO:0007608">
    <property type="term" value="P:sensory perception of smell"/>
    <property type="evidence" value="ECO:0007669"/>
    <property type="project" value="TreeGrafter"/>
</dbReference>
<feature type="chain" id="PRO_5012317262" evidence="7">
    <location>
        <begin position="20"/>
        <end position="137"/>
    </location>
</feature>
<organism evidence="8">
    <name type="scientific">Monochamus alternatus</name>
    <name type="common">Japanese pine sawyer beetle</name>
    <dbReference type="NCBI Taxonomy" id="192382"/>
    <lineage>
        <taxon>Eukaryota</taxon>
        <taxon>Metazoa</taxon>
        <taxon>Ecdysozoa</taxon>
        <taxon>Arthropoda</taxon>
        <taxon>Hexapoda</taxon>
        <taxon>Insecta</taxon>
        <taxon>Pterygota</taxon>
        <taxon>Neoptera</taxon>
        <taxon>Endopterygota</taxon>
        <taxon>Coleoptera</taxon>
        <taxon>Polyphaga</taxon>
        <taxon>Cucujiformia</taxon>
        <taxon>Chrysomeloidea</taxon>
        <taxon>Cerambycidae</taxon>
        <taxon>Lamiinae</taxon>
        <taxon>Monochamini</taxon>
        <taxon>Monochamus</taxon>
    </lineage>
</organism>
<evidence type="ECO:0000256" key="5">
    <source>
        <dbReference type="ARBA" id="ARBA00023180"/>
    </source>
</evidence>
<dbReference type="AlphaFoldDB" id="A0A1I9HZL6"/>
<dbReference type="SUPFAM" id="SSF47565">
    <property type="entry name" value="Insect pheromone/odorant-binding proteins"/>
    <property type="match status" value="1"/>
</dbReference>
<evidence type="ECO:0000256" key="3">
    <source>
        <dbReference type="ARBA" id="ARBA00022525"/>
    </source>
</evidence>
<dbReference type="Pfam" id="PF01395">
    <property type="entry name" value="PBP_GOBP"/>
    <property type="match status" value="1"/>
</dbReference>
<name>A0A1I9HZL6_MONAT</name>
<comment type="subcellular location">
    <subcellularLocation>
        <location evidence="1">Secreted</location>
    </subcellularLocation>
</comment>
<dbReference type="FunFam" id="1.10.238.20:FF:000001">
    <property type="entry name" value="General odorant-binding protein lush"/>
    <property type="match status" value="1"/>
</dbReference>
<proteinExistence type="evidence at transcript level"/>
<keyword evidence="3" id="KW-0964">Secreted</keyword>
<dbReference type="CDD" id="cd23992">
    <property type="entry name" value="PBP_GOBP"/>
    <property type="match status" value="1"/>
</dbReference>
<dbReference type="GO" id="GO:0005549">
    <property type="term" value="F:odorant binding"/>
    <property type="evidence" value="ECO:0007669"/>
    <property type="project" value="InterPro"/>
</dbReference>
<dbReference type="SMART" id="SM00708">
    <property type="entry name" value="PhBP"/>
    <property type="match status" value="1"/>
</dbReference>
<evidence type="ECO:0000256" key="7">
    <source>
        <dbReference type="SAM" id="SignalP"/>
    </source>
</evidence>
<dbReference type="InterPro" id="IPR006170">
    <property type="entry name" value="PBP/GOBP"/>
</dbReference>
<evidence type="ECO:0000256" key="2">
    <source>
        <dbReference type="ARBA" id="ARBA00008098"/>
    </source>
</evidence>
<keyword evidence="5" id="KW-0325">Glycoprotein</keyword>
<feature type="signal peptide" evidence="7">
    <location>
        <begin position="1"/>
        <end position="19"/>
    </location>
</feature>
<comment type="similarity">
    <text evidence="2">Belongs to the PBP/GOBP family.</text>
</comment>
<gene>
    <name evidence="8" type="primary">obp13</name>
</gene>
<reference evidence="8" key="1">
    <citation type="journal article" date="2014" name="Comp. Biochem. Physiol. Part D Genomics Proteomics">
        <title>Analysis of chemosensory gene families in the beetle Monochamus alternatus and its parasitoid Dastarcus helophoroides.</title>
        <authorList>
            <person name="Wang J."/>
            <person name="Li D.Z."/>
            <person name="Min S.F."/>
            <person name="Mi F."/>
            <person name="Zhou S.S."/>
            <person name="Wang M.Q."/>
        </authorList>
    </citation>
    <scope>NUCLEOTIDE SEQUENCE</scope>
</reference>
<dbReference type="Gene3D" id="1.10.238.20">
    <property type="entry name" value="Pheromone/general odorant binding protein domain"/>
    <property type="match status" value="1"/>
</dbReference>
<dbReference type="PANTHER" id="PTHR11857">
    <property type="entry name" value="ODORANT BINDING PROTEIN-RELATED"/>
    <property type="match status" value="1"/>
</dbReference>
<sequence>MDSVALLLYFFLYVIPSKGISLTQEEVKQAKLEAHASCLETTGVSEDLVMDIKREGKFSNDENLKCYVKCVHDYLGLMADDGTMDYETIIAHIPEEYQVKYASRIRACGTIYGSDLCETAWLTIKCYGEGISQLPHP</sequence>
<evidence type="ECO:0000256" key="6">
    <source>
        <dbReference type="ARBA" id="ARBA00056866"/>
    </source>
</evidence>
<comment type="function">
    <text evidence="6">May be a carrier protein for lipids.</text>
</comment>
<dbReference type="PANTHER" id="PTHR11857:SF43">
    <property type="entry name" value="GEO07291P1-RELATED"/>
    <property type="match status" value="1"/>
</dbReference>
<accession>A0A1I9HZL6</accession>
<dbReference type="EMBL" id="KF977566">
    <property type="protein sequence ID" value="AIX97028.1"/>
    <property type="molecule type" value="mRNA"/>
</dbReference>
<dbReference type="GO" id="GO:0005615">
    <property type="term" value="C:extracellular space"/>
    <property type="evidence" value="ECO:0007669"/>
    <property type="project" value="TreeGrafter"/>
</dbReference>
<keyword evidence="4 7" id="KW-0732">Signal</keyword>
<evidence type="ECO:0000256" key="1">
    <source>
        <dbReference type="ARBA" id="ARBA00004613"/>
    </source>
</evidence>
<evidence type="ECO:0000256" key="4">
    <source>
        <dbReference type="ARBA" id="ARBA00022729"/>
    </source>
</evidence>
<protein>
    <submittedName>
        <fullName evidence="8">Odorant-binding protein 13</fullName>
    </submittedName>
</protein>